<keyword evidence="3" id="KW-1003">Cell membrane</keyword>
<comment type="subcellular location">
    <subcellularLocation>
        <location evidence="1">Cell membrane</location>
        <topology evidence="1">Single-pass type I membrane protein</topology>
    </subcellularLocation>
</comment>
<evidence type="ECO:0000256" key="8">
    <source>
        <dbReference type="ARBA" id="ARBA00022692"/>
    </source>
</evidence>
<keyword evidence="14 21" id="KW-1133">Transmembrane helix</keyword>
<feature type="signal peptide" evidence="22">
    <location>
        <begin position="1"/>
        <end position="29"/>
    </location>
</feature>
<keyword evidence="17" id="KW-0325">Glycoprotein</keyword>
<protein>
    <recommendedName>
        <fullName evidence="2">non-specific serine/threonine protein kinase</fullName>
        <ecNumber evidence="2">2.7.11.1</ecNumber>
    </recommendedName>
</protein>
<evidence type="ECO:0000256" key="4">
    <source>
        <dbReference type="ARBA" id="ARBA00022527"/>
    </source>
</evidence>
<evidence type="ECO:0000256" key="18">
    <source>
        <dbReference type="ARBA" id="ARBA00047899"/>
    </source>
</evidence>
<feature type="domain" description="Protein kinase" evidence="23">
    <location>
        <begin position="810"/>
        <end position="1084"/>
    </location>
</feature>
<organism evidence="24 25">
    <name type="scientific">Cinnamomum micranthum f. kanehirae</name>
    <dbReference type="NCBI Taxonomy" id="337451"/>
    <lineage>
        <taxon>Eukaryota</taxon>
        <taxon>Viridiplantae</taxon>
        <taxon>Streptophyta</taxon>
        <taxon>Embryophyta</taxon>
        <taxon>Tracheophyta</taxon>
        <taxon>Spermatophyta</taxon>
        <taxon>Magnoliopsida</taxon>
        <taxon>Magnoliidae</taxon>
        <taxon>Laurales</taxon>
        <taxon>Lauraceae</taxon>
        <taxon>Cinnamomum</taxon>
    </lineage>
</organism>
<dbReference type="Gene3D" id="1.10.510.10">
    <property type="entry name" value="Transferase(Phosphotransferase) domain 1"/>
    <property type="match status" value="1"/>
</dbReference>
<evidence type="ECO:0000256" key="11">
    <source>
        <dbReference type="ARBA" id="ARBA00022741"/>
    </source>
</evidence>
<dbReference type="Pfam" id="PF00069">
    <property type="entry name" value="Pkinase"/>
    <property type="match status" value="1"/>
</dbReference>
<evidence type="ECO:0000256" key="13">
    <source>
        <dbReference type="ARBA" id="ARBA00022840"/>
    </source>
</evidence>
<dbReference type="InterPro" id="IPR000719">
    <property type="entry name" value="Prot_kinase_dom"/>
</dbReference>
<gene>
    <name evidence="24" type="ORF">CKAN_02711700</name>
</gene>
<evidence type="ECO:0000256" key="19">
    <source>
        <dbReference type="ARBA" id="ARBA00048679"/>
    </source>
</evidence>
<dbReference type="InterPro" id="IPR017441">
    <property type="entry name" value="Protein_kinase_ATP_BS"/>
</dbReference>
<dbReference type="FunFam" id="3.80.10.10:FF:000453">
    <property type="entry name" value="Leucine-rich receptor-like protein kinase family protein"/>
    <property type="match status" value="1"/>
</dbReference>
<evidence type="ECO:0000256" key="5">
    <source>
        <dbReference type="ARBA" id="ARBA00022553"/>
    </source>
</evidence>
<dbReference type="InterPro" id="IPR001611">
    <property type="entry name" value="Leu-rich_rpt"/>
</dbReference>
<dbReference type="PANTHER" id="PTHR48053">
    <property type="entry name" value="LEUCINE RICH REPEAT FAMILY PROTEIN, EXPRESSED"/>
    <property type="match status" value="1"/>
</dbReference>
<evidence type="ECO:0000256" key="6">
    <source>
        <dbReference type="ARBA" id="ARBA00022614"/>
    </source>
</evidence>
<keyword evidence="9 22" id="KW-0732">Signal</keyword>
<evidence type="ECO:0000256" key="7">
    <source>
        <dbReference type="ARBA" id="ARBA00022679"/>
    </source>
</evidence>
<dbReference type="GO" id="GO:0051707">
    <property type="term" value="P:response to other organism"/>
    <property type="evidence" value="ECO:0007669"/>
    <property type="project" value="UniProtKB-ARBA"/>
</dbReference>
<dbReference type="EC" id="2.7.11.1" evidence="2"/>
<keyword evidence="6" id="KW-0433">Leucine-rich repeat</keyword>
<dbReference type="Gene3D" id="3.30.200.20">
    <property type="entry name" value="Phosphorylase Kinase, domain 1"/>
    <property type="match status" value="1"/>
</dbReference>
<proteinExistence type="predicted"/>
<keyword evidence="15 21" id="KW-0472">Membrane</keyword>
<evidence type="ECO:0000313" key="24">
    <source>
        <dbReference type="EMBL" id="RWR97668.1"/>
    </source>
</evidence>
<evidence type="ECO:0000256" key="20">
    <source>
        <dbReference type="PROSITE-ProRule" id="PRU10141"/>
    </source>
</evidence>
<dbReference type="InterPro" id="IPR013210">
    <property type="entry name" value="LRR_N_plant-typ"/>
</dbReference>
<evidence type="ECO:0000256" key="15">
    <source>
        <dbReference type="ARBA" id="ARBA00023136"/>
    </source>
</evidence>
<keyword evidence="11 20" id="KW-0547">Nucleotide-binding</keyword>
<sequence>MATEKSFSLLLSFLVLVLLFDSLSGKCNAAATKYELQEAEALVKWKGSLHQSEAIHSWSLPTVNGSPCNWTGITCNDGGKVTEINLSNCSLQGKLDHLNFTSLPNLVRLDLSRNALNGTIPTQISASSQIVFFDLSANQLSGVLPLSLANLTHVSVLNISDNALYGEIPPSPFASWINLVSLRLHNNLLINGSIPSEIGVLTNLRELNLSNNQISGSIPPSLGNLSNLVALVVNENELSGPIPQEIGNLTKLNQLILYDNNITGSIPSTFGRLTNLLLLQLQGNQLSGPIPQEIGNLNKMYLLDLSNNNLTGPIPPSLGNATGLQKLYLYGNLISGSIPQEIGGLKRMIFLQFDGNFLKGPIPSTLGNLTELTSLGLSQNEISGPIPPTFGNLRNLNRLSLFINHLSGSLPKEMANLTRLQYFYLTNNSISGYLPQMCQGVSLVVFTAINNRLTGPIPASLRNCRTLVKIWFQNNRLTGNISEGFGVYHNLSIIDLSNNRFYGELSSSWGDYRNLTSLKFAGNNITGRIPPQIGQLTQLRILDLSSNHLEGEIPSELGRLSLLYNLSLNDNMLSGLVPQAMGQLSNLELLDLSVNNFSGPIPKQLERCTKLRSLKFNRNNLNGSIPFEIGNLENLGTILDLSQNLLSGEIPSHLGKLRKLEKLNLSHNMLSGSIPSSFKGMISLLSADVSYNYLEGPLPDNKVFLNASPEALSKNKDLCGEVQGLRPCNSTLISHGDGKKDHKGAGIIVLSLIGILLFLSALVVIYLVLHRRKRNVQTEVEEVRNSNLFSVWNNDGNVIYEEIIEATEDFDEKFCVGEGGYGKVYRTDLPTGQVVAVKKLHPQEDGEQIDQRSFRNEIKALTEIHHRNVVKLYGFCFHPRCSFLVYEYMERGSLAKVLKNGEGIFEFDWMRRANVARSVAHALSYMHHDCNPSIVHRDLSSSNILLDTEYEASISDFGTARLLKPNSSNWSTLAGTYGYIAPEYAYTMKVTEKCDVYSFGVIALEVIMGKHPGELVSSLSTSGSQGILLKDILDQRLPPPMDWEMKKVVLTVALALACLCSDPQSRPTMYHVSQKLSAAKEPFLELHQMLTLLSKDPTLQKEELNWMPIWVTFPNLNSHFLIQEGLSKLPSHIGNPLPIDTDTA</sequence>
<dbReference type="OrthoDB" id="676979at2759"/>
<keyword evidence="10" id="KW-0677">Repeat</keyword>
<evidence type="ECO:0000256" key="1">
    <source>
        <dbReference type="ARBA" id="ARBA00004251"/>
    </source>
</evidence>
<dbReference type="Gene3D" id="3.80.10.10">
    <property type="entry name" value="Ribonuclease Inhibitor"/>
    <property type="match status" value="5"/>
</dbReference>
<dbReference type="InterPro" id="IPR008266">
    <property type="entry name" value="Tyr_kinase_AS"/>
</dbReference>
<dbReference type="InterPro" id="IPR011009">
    <property type="entry name" value="Kinase-like_dom_sf"/>
</dbReference>
<dbReference type="Pfam" id="PF00560">
    <property type="entry name" value="LRR_1"/>
    <property type="match status" value="8"/>
</dbReference>
<dbReference type="PROSITE" id="PS51450">
    <property type="entry name" value="LRR"/>
    <property type="match status" value="1"/>
</dbReference>
<dbReference type="InterPro" id="IPR003591">
    <property type="entry name" value="Leu-rich_rpt_typical-subtyp"/>
</dbReference>
<keyword evidence="5" id="KW-0597">Phosphoprotein</keyword>
<evidence type="ECO:0000256" key="12">
    <source>
        <dbReference type="ARBA" id="ARBA00022777"/>
    </source>
</evidence>
<evidence type="ECO:0000256" key="10">
    <source>
        <dbReference type="ARBA" id="ARBA00022737"/>
    </source>
</evidence>
<evidence type="ECO:0000256" key="21">
    <source>
        <dbReference type="SAM" id="Phobius"/>
    </source>
</evidence>
<feature type="binding site" evidence="20">
    <location>
        <position position="839"/>
    </location>
    <ligand>
        <name>ATP</name>
        <dbReference type="ChEBI" id="CHEBI:30616"/>
    </ligand>
</feature>
<evidence type="ECO:0000256" key="16">
    <source>
        <dbReference type="ARBA" id="ARBA00023170"/>
    </source>
</evidence>
<dbReference type="GO" id="GO:0005886">
    <property type="term" value="C:plasma membrane"/>
    <property type="evidence" value="ECO:0007669"/>
    <property type="project" value="UniProtKB-SubCell"/>
</dbReference>
<dbReference type="SUPFAM" id="SSF56112">
    <property type="entry name" value="Protein kinase-like (PK-like)"/>
    <property type="match status" value="1"/>
</dbReference>
<evidence type="ECO:0000256" key="2">
    <source>
        <dbReference type="ARBA" id="ARBA00012513"/>
    </source>
</evidence>
<keyword evidence="16 24" id="KW-0675">Receptor</keyword>
<dbReference type="GO" id="GO:0006952">
    <property type="term" value="P:defense response"/>
    <property type="evidence" value="ECO:0007669"/>
    <property type="project" value="UniProtKB-ARBA"/>
</dbReference>
<evidence type="ECO:0000256" key="3">
    <source>
        <dbReference type="ARBA" id="ARBA00022475"/>
    </source>
</evidence>
<dbReference type="InterPro" id="IPR025875">
    <property type="entry name" value="Leu-rich_rpt_4"/>
</dbReference>
<accession>A0A443Q3V2</accession>
<comment type="catalytic activity">
    <reaction evidence="18">
        <text>L-threonyl-[protein] + ATP = O-phospho-L-threonyl-[protein] + ADP + H(+)</text>
        <dbReference type="Rhea" id="RHEA:46608"/>
        <dbReference type="Rhea" id="RHEA-COMP:11060"/>
        <dbReference type="Rhea" id="RHEA-COMP:11605"/>
        <dbReference type="ChEBI" id="CHEBI:15378"/>
        <dbReference type="ChEBI" id="CHEBI:30013"/>
        <dbReference type="ChEBI" id="CHEBI:30616"/>
        <dbReference type="ChEBI" id="CHEBI:61977"/>
        <dbReference type="ChEBI" id="CHEBI:456216"/>
        <dbReference type="EC" id="2.7.11.1"/>
    </reaction>
</comment>
<keyword evidence="4" id="KW-0723">Serine/threonine-protein kinase</keyword>
<dbReference type="PRINTS" id="PR00019">
    <property type="entry name" value="LEURICHRPT"/>
</dbReference>
<evidence type="ECO:0000256" key="14">
    <source>
        <dbReference type="ARBA" id="ARBA00022989"/>
    </source>
</evidence>
<dbReference type="PROSITE" id="PS50011">
    <property type="entry name" value="PROTEIN_KINASE_DOM"/>
    <property type="match status" value="1"/>
</dbReference>
<dbReference type="FunFam" id="3.30.200.20:FF:000309">
    <property type="entry name" value="Leucine-rich repeat receptor protein kinase MSP1"/>
    <property type="match status" value="1"/>
</dbReference>
<name>A0A443Q3V2_9MAGN</name>
<keyword evidence="12 24" id="KW-0418">Kinase</keyword>
<evidence type="ECO:0000313" key="25">
    <source>
        <dbReference type="Proteomes" id="UP000283530"/>
    </source>
</evidence>
<dbReference type="InterPro" id="IPR055414">
    <property type="entry name" value="LRR_R13L4/SHOC2-like"/>
</dbReference>
<reference evidence="24 25" key="1">
    <citation type="journal article" date="2019" name="Nat. Plants">
        <title>Stout camphor tree genome fills gaps in understanding of flowering plant genome evolution.</title>
        <authorList>
            <person name="Chaw S.M."/>
            <person name="Liu Y.C."/>
            <person name="Wu Y.W."/>
            <person name="Wang H.Y."/>
            <person name="Lin C.I."/>
            <person name="Wu C.S."/>
            <person name="Ke H.M."/>
            <person name="Chang L.Y."/>
            <person name="Hsu C.Y."/>
            <person name="Yang H.T."/>
            <person name="Sudianto E."/>
            <person name="Hsu M.H."/>
            <person name="Wu K.P."/>
            <person name="Wang L.N."/>
            <person name="Leebens-Mack J.H."/>
            <person name="Tsai I.J."/>
        </authorList>
    </citation>
    <scope>NUCLEOTIDE SEQUENCE [LARGE SCALE GENOMIC DNA]</scope>
    <source>
        <strain evidence="25">cv. Chaw 1501</strain>
        <tissue evidence="24">Young leaves</tissue>
    </source>
</reference>
<dbReference type="PROSITE" id="PS00109">
    <property type="entry name" value="PROTEIN_KINASE_TYR"/>
    <property type="match status" value="1"/>
</dbReference>
<evidence type="ECO:0000256" key="17">
    <source>
        <dbReference type="ARBA" id="ARBA00023180"/>
    </source>
</evidence>
<dbReference type="InterPro" id="IPR032675">
    <property type="entry name" value="LRR_dom_sf"/>
</dbReference>
<comment type="caution">
    <text evidence="24">The sequence shown here is derived from an EMBL/GenBank/DDBJ whole genome shotgun (WGS) entry which is preliminary data.</text>
</comment>
<keyword evidence="8 21" id="KW-0812">Transmembrane</keyword>
<dbReference type="PROSITE" id="PS00107">
    <property type="entry name" value="PROTEIN_KINASE_ATP"/>
    <property type="match status" value="1"/>
</dbReference>
<dbReference type="Pfam" id="PF23598">
    <property type="entry name" value="LRR_14"/>
    <property type="match status" value="1"/>
</dbReference>
<dbReference type="STRING" id="337451.A0A443Q3V2"/>
<keyword evidence="7" id="KW-0808">Transferase</keyword>
<feature type="chain" id="PRO_5019196659" description="non-specific serine/threonine protein kinase" evidence="22">
    <location>
        <begin position="30"/>
        <end position="1144"/>
    </location>
</feature>
<dbReference type="Pfam" id="PF08263">
    <property type="entry name" value="LRRNT_2"/>
    <property type="match status" value="1"/>
</dbReference>
<dbReference type="EMBL" id="QPKB01000014">
    <property type="protein sequence ID" value="RWR97668.1"/>
    <property type="molecule type" value="Genomic_DNA"/>
</dbReference>
<evidence type="ECO:0000259" key="23">
    <source>
        <dbReference type="PROSITE" id="PS50011"/>
    </source>
</evidence>
<dbReference type="SMART" id="SM00369">
    <property type="entry name" value="LRR_TYP"/>
    <property type="match status" value="10"/>
</dbReference>
<dbReference type="GO" id="GO:0005524">
    <property type="term" value="F:ATP binding"/>
    <property type="evidence" value="ECO:0007669"/>
    <property type="project" value="UniProtKB-UniRule"/>
</dbReference>
<dbReference type="SUPFAM" id="SSF52047">
    <property type="entry name" value="RNI-like"/>
    <property type="match status" value="2"/>
</dbReference>
<dbReference type="PANTHER" id="PTHR48053:SF22">
    <property type="entry name" value="MDIS1-INTERACTING RECEPTOR LIKE KINASE 2-LIKE"/>
    <property type="match status" value="1"/>
</dbReference>
<dbReference type="FunFam" id="3.80.10.10:FF:000416">
    <property type="entry name" value="Probable leucine-rich repeat receptor-like protein kinase At5g63930"/>
    <property type="match status" value="1"/>
</dbReference>
<dbReference type="FunFam" id="3.80.10.10:FF:000177">
    <property type="entry name" value="Leucine-rich repeat receptor-like serine/threonine-protein kinase At1g17230"/>
    <property type="match status" value="1"/>
</dbReference>
<dbReference type="AlphaFoldDB" id="A0A443Q3V2"/>
<dbReference type="InterPro" id="IPR051716">
    <property type="entry name" value="Plant_RL_S/T_kinase"/>
</dbReference>
<dbReference type="SUPFAM" id="SSF52058">
    <property type="entry name" value="L domain-like"/>
    <property type="match status" value="1"/>
</dbReference>
<keyword evidence="25" id="KW-1185">Reference proteome</keyword>
<dbReference type="FunFam" id="3.80.10.10:FF:000400">
    <property type="entry name" value="Nuclear pore complex protein NUP107"/>
    <property type="match status" value="1"/>
</dbReference>
<dbReference type="GO" id="GO:0004674">
    <property type="term" value="F:protein serine/threonine kinase activity"/>
    <property type="evidence" value="ECO:0007669"/>
    <property type="project" value="UniProtKB-KW"/>
</dbReference>
<keyword evidence="13 20" id="KW-0067">ATP-binding</keyword>
<evidence type="ECO:0000256" key="22">
    <source>
        <dbReference type="SAM" id="SignalP"/>
    </source>
</evidence>
<evidence type="ECO:0000256" key="9">
    <source>
        <dbReference type="ARBA" id="ARBA00022729"/>
    </source>
</evidence>
<comment type="catalytic activity">
    <reaction evidence="19">
        <text>L-seryl-[protein] + ATP = O-phospho-L-seryl-[protein] + ADP + H(+)</text>
        <dbReference type="Rhea" id="RHEA:17989"/>
        <dbReference type="Rhea" id="RHEA-COMP:9863"/>
        <dbReference type="Rhea" id="RHEA-COMP:11604"/>
        <dbReference type="ChEBI" id="CHEBI:15378"/>
        <dbReference type="ChEBI" id="CHEBI:29999"/>
        <dbReference type="ChEBI" id="CHEBI:30616"/>
        <dbReference type="ChEBI" id="CHEBI:83421"/>
        <dbReference type="ChEBI" id="CHEBI:456216"/>
        <dbReference type="EC" id="2.7.11.1"/>
    </reaction>
</comment>
<dbReference type="GO" id="GO:0009791">
    <property type="term" value="P:post-embryonic development"/>
    <property type="evidence" value="ECO:0007669"/>
    <property type="project" value="UniProtKB-ARBA"/>
</dbReference>
<dbReference type="Proteomes" id="UP000283530">
    <property type="component" value="Unassembled WGS sequence"/>
</dbReference>
<feature type="transmembrane region" description="Helical" evidence="21">
    <location>
        <begin position="747"/>
        <end position="769"/>
    </location>
</feature>
<dbReference type="FunFam" id="1.10.510.10:FF:000445">
    <property type="entry name" value="MDIS1-interacting receptor like kinase 2"/>
    <property type="match status" value="1"/>
</dbReference>
<dbReference type="Pfam" id="PF12799">
    <property type="entry name" value="LRR_4"/>
    <property type="match status" value="1"/>
</dbReference>